<dbReference type="InterPro" id="IPR005516">
    <property type="entry name" value="Remorin_C"/>
</dbReference>
<gene>
    <name evidence="5" type="ORF">Ahy_A05g024611</name>
</gene>
<accession>A0A445D6E0</accession>
<feature type="region of interest" description="Disordered" evidence="3">
    <location>
        <begin position="1"/>
        <end position="61"/>
    </location>
</feature>
<comment type="similarity">
    <text evidence="1">Belongs to the remorin family.</text>
</comment>
<comment type="caution">
    <text evidence="5">The sequence shown here is derived from an EMBL/GenBank/DDBJ whole genome shotgun (WGS) entry which is preliminary data.</text>
</comment>
<sequence>MESSQLHSVDSVQVKELEKPDPPTASAVSHQSLEEPKEHAITAPLVQKVEDSGGNKGTVDSVDRDAELARVVSEKRLALIKAWEESEKTKAENRQSKSKILLDQFMSHPTLAYKKLSAVGLWESKKKASVEAQLKIIEENLERKKAEYAEKMKNKIADIHRSAEEKRAMVEAQKREEFIELEETAAKFRSSGRTPAKFFACFKA</sequence>
<feature type="domain" description="Remorin C-terminal" evidence="4">
    <location>
        <begin position="113"/>
        <end position="197"/>
    </location>
</feature>
<name>A0A445D6E0_ARAHY</name>
<protein>
    <recommendedName>
        <fullName evidence="4">Remorin C-terminal domain-containing protein</fullName>
    </recommendedName>
</protein>
<dbReference type="Proteomes" id="UP000289738">
    <property type="component" value="Chromosome A05"/>
</dbReference>
<dbReference type="PANTHER" id="PTHR31775">
    <property type="entry name" value="OS02G0117200 PROTEIN"/>
    <property type="match status" value="1"/>
</dbReference>
<dbReference type="Pfam" id="PF03763">
    <property type="entry name" value="Remorin_C"/>
    <property type="match status" value="1"/>
</dbReference>
<evidence type="ECO:0000256" key="3">
    <source>
        <dbReference type="SAM" id="MobiDB-lite"/>
    </source>
</evidence>
<evidence type="ECO:0000313" key="5">
    <source>
        <dbReference type="EMBL" id="RYR58729.1"/>
    </source>
</evidence>
<evidence type="ECO:0000313" key="6">
    <source>
        <dbReference type="Proteomes" id="UP000289738"/>
    </source>
</evidence>
<organism evidence="5 6">
    <name type="scientific">Arachis hypogaea</name>
    <name type="common">Peanut</name>
    <dbReference type="NCBI Taxonomy" id="3818"/>
    <lineage>
        <taxon>Eukaryota</taxon>
        <taxon>Viridiplantae</taxon>
        <taxon>Streptophyta</taxon>
        <taxon>Embryophyta</taxon>
        <taxon>Tracheophyta</taxon>
        <taxon>Spermatophyta</taxon>
        <taxon>Magnoliopsida</taxon>
        <taxon>eudicotyledons</taxon>
        <taxon>Gunneridae</taxon>
        <taxon>Pentapetalae</taxon>
        <taxon>rosids</taxon>
        <taxon>fabids</taxon>
        <taxon>Fabales</taxon>
        <taxon>Fabaceae</taxon>
        <taxon>Papilionoideae</taxon>
        <taxon>50 kb inversion clade</taxon>
        <taxon>dalbergioids sensu lato</taxon>
        <taxon>Dalbergieae</taxon>
        <taxon>Pterocarpus clade</taxon>
        <taxon>Arachis</taxon>
    </lineage>
</organism>
<evidence type="ECO:0000259" key="4">
    <source>
        <dbReference type="Pfam" id="PF03763"/>
    </source>
</evidence>
<evidence type="ECO:0000256" key="1">
    <source>
        <dbReference type="ARBA" id="ARBA00005711"/>
    </source>
</evidence>
<reference evidence="5 6" key="1">
    <citation type="submission" date="2019-01" db="EMBL/GenBank/DDBJ databases">
        <title>Sequencing of cultivated peanut Arachis hypogaea provides insights into genome evolution and oil improvement.</title>
        <authorList>
            <person name="Chen X."/>
        </authorList>
    </citation>
    <scope>NUCLEOTIDE SEQUENCE [LARGE SCALE GENOMIC DNA]</scope>
    <source>
        <strain evidence="6">cv. Fuhuasheng</strain>
        <tissue evidence="5">Leaves</tissue>
    </source>
</reference>
<dbReference type="AlphaFoldDB" id="A0A445D6E0"/>
<proteinExistence type="inferred from homology"/>
<dbReference type="EMBL" id="SDMP01000005">
    <property type="protein sequence ID" value="RYR58729.1"/>
    <property type="molecule type" value="Genomic_DNA"/>
</dbReference>
<feature type="coiled-coil region" evidence="2">
    <location>
        <begin position="127"/>
        <end position="158"/>
    </location>
</feature>
<keyword evidence="2" id="KW-0175">Coiled coil</keyword>
<keyword evidence="6" id="KW-1185">Reference proteome</keyword>
<dbReference type="PANTHER" id="PTHR31775:SF29">
    <property type="entry name" value="REMORIN C-TERMINAL DOMAIN-CONTAINING PROTEIN"/>
    <property type="match status" value="1"/>
</dbReference>
<feature type="compositionally biased region" description="Polar residues" evidence="3">
    <location>
        <begin position="1"/>
        <end position="11"/>
    </location>
</feature>
<dbReference type="STRING" id="3818.A0A445D6E0"/>
<evidence type="ECO:0000256" key="2">
    <source>
        <dbReference type="SAM" id="Coils"/>
    </source>
</evidence>